<proteinExistence type="predicted"/>
<dbReference type="WBParaSite" id="Gr19_v10_g870.t1">
    <property type="protein sequence ID" value="Gr19_v10_g870.t1"/>
    <property type="gene ID" value="Gr19_v10_g870"/>
</dbReference>
<dbReference type="Proteomes" id="UP000887572">
    <property type="component" value="Unplaced"/>
</dbReference>
<protein>
    <submittedName>
        <fullName evidence="2">Uncharacterized protein</fullName>
    </submittedName>
</protein>
<reference evidence="2" key="1">
    <citation type="submission" date="2022-11" db="UniProtKB">
        <authorList>
            <consortium name="WormBaseParasite"/>
        </authorList>
    </citation>
    <scope>IDENTIFICATION</scope>
</reference>
<dbReference type="AlphaFoldDB" id="A0A914I9B5"/>
<evidence type="ECO:0000313" key="2">
    <source>
        <dbReference type="WBParaSite" id="Gr19_v10_g870.t1"/>
    </source>
</evidence>
<keyword evidence="1" id="KW-1185">Reference proteome</keyword>
<name>A0A914I9B5_GLORO</name>
<organism evidence="1 2">
    <name type="scientific">Globodera rostochiensis</name>
    <name type="common">Golden nematode worm</name>
    <name type="synonym">Heterodera rostochiensis</name>
    <dbReference type="NCBI Taxonomy" id="31243"/>
    <lineage>
        <taxon>Eukaryota</taxon>
        <taxon>Metazoa</taxon>
        <taxon>Ecdysozoa</taxon>
        <taxon>Nematoda</taxon>
        <taxon>Chromadorea</taxon>
        <taxon>Rhabditida</taxon>
        <taxon>Tylenchina</taxon>
        <taxon>Tylenchomorpha</taxon>
        <taxon>Tylenchoidea</taxon>
        <taxon>Heteroderidae</taxon>
        <taxon>Heteroderinae</taxon>
        <taxon>Globodera</taxon>
    </lineage>
</organism>
<sequence>MSDNPKKVEKRLKEIFICADVLFDVFEFCGPFLLGLKVAFLSNRFDRLVDAHFKRKKWSLGRLEIRRADDGNGPEIIKFFGNDEVERQLSVPQKPLPDKVIGFGRIYISYIDQSVFELFQHIRRWSGSKWISVSLDTFDTYGNARKKRWEIFSPLINEICALNFSYLTFDCLRQFSPTALRDCEKLRVIRSFGLFPQFPANNSAGASSEQAVAKWLHTPRGDGLLKVLKCIYLIGIEGLKQMGIDLSSPDIVPFDLKNNLTGERLVSRRFDICRWLLVRCPIAREEKKWAEWEKEAAA</sequence>
<evidence type="ECO:0000313" key="1">
    <source>
        <dbReference type="Proteomes" id="UP000887572"/>
    </source>
</evidence>
<accession>A0A914I9B5</accession>